<dbReference type="RefSeq" id="WP_345475323.1">
    <property type="nucleotide sequence ID" value="NZ_BAABLC010000001.1"/>
</dbReference>
<dbReference type="EMBL" id="JACCBH010000001">
    <property type="protein sequence ID" value="NYD54513.1"/>
    <property type="molecule type" value="Genomic_DNA"/>
</dbReference>
<dbReference type="Proteomes" id="UP000552045">
    <property type="component" value="Unassembled WGS sequence"/>
</dbReference>
<comment type="caution">
    <text evidence="1">The sequence shown here is derived from an EMBL/GenBank/DDBJ whole genome shotgun (WGS) entry which is preliminary data.</text>
</comment>
<evidence type="ECO:0000313" key="2">
    <source>
        <dbReference type="Proteomes" id="UP000552045"/>
    </source>
</evidence>
<evidence type="ECO:0000313" key="1">
    <source>
        <dbReference type="EMBL" id="NYD54513.1"/>
    </source>
</evidence>
<gene>
    <name evidence="1" type="ORF">BKA02_001568</name>
</gene>
<reference evidence="1 2" key="1">
    <citation type="submission" date="2020-07" db="EMBL/GenBank/DDBJ databases">
        <title>Sequencing the genomes of 1000 actinobacteria strains.</title>
        <authorList>
            <person name="Klenk H.-P."/>
        </authorList>
    </citation>
    <scope>NUCLEOTIDE SEQUENCE [LARGE SCALE GENOMIC DNA]</scope>
    <source>
        <strain evidence="1 2">DSM 22185</strain>
    </source>
</reference>
<accession>A0A7Y9EV69</accession>
<protein>
    <submittedName>
        <fullName evidence="1">Uncharacterized protein</fullName>
    </submittedName>
</protein>
<proteinExistence type="predicted"/>
<organism evidence="1 2">
    <name type="scientific">Microbacterium pseudoresistens</name>
    <dbReference type="NCBI Taxonomy" id="640634"/>
    <lineage>
        <taxon>Bacteria</taxon>
        <taxon>Bacillati</taxon>
        <taxon>Actinomycetota</taxon>
        <taxon>Actinomycetes</taxon>
        <taxon>Micrococcales</taxon>
        <taxon>Microbacteriaceae</taxon>
        <taxon>Microbacterium</taxon>
    </lineage>
</organism>
<sequence>MALAFGALLIHQRILHDEWDNPPESQLTFPYKWFQVVGPDENFLSENPYIKLNEDGSGFVQKVYLGEIDEDHGVRPCVVAEGDPYTGTVTWEFDENRAFRIHHGNDSAVFTPKGGGTMQRANWTWIIELFCDGNHVNFNN</sequence>
<name>A0A7Y9EV69_9MICO</name>
<dbReference type="AlphaFoldDB" id="A0A7Y9EV69"/>
<keyword evidence="2" id="KW-1185">Reference proteome</keyword>